<dbReference type="OrthoDB" id="436519at2759"/>
<dbReference type="CDD" id="cd06257">
    <property type="entry name" value="DnaJ"/>
    <property type="match status" value="1"/>
</dbReference>
<sequence>MDSILSFDPKKETFYDILGCDELSSTEQILTEYKKRALCCHPDKSDRPEAAKKFALLQQAKEILTDDKGRAQYDKWMRSGLTIPYSEWHARKDTIHTSLHWASKSKKTPALEGQCEDISQDDQDDFPQTSWSRDASSDALWNFRNYKI</sequence>
<keyword evidence="1" id="KW-0143">Chaperone</keyword>
<evidence type="ECO:0000256" key="1">
    <source>
        <dbReference type="ARBA" id="ARBA00023186"/>
    </source>
</evidence>
<feature type="compositionally biased region" description="Acidic residues" evidence="2">
    <location>
        <begin position="114"/>
        <end position="125"/>
    </location>
</feature>
<dbReference type="Gene3D" id="1.10.287.110">
    <property type="entry name" value="DnaJ domain"/>
    <property type="match status" value="1"/>
</dbReference>
<dbReference type="Proteomes" id="UP000014760">
    <property type="component" value="Unassembled WGS sequence"/>
</dbReference>
<dbReference type="SMART" id="SM00271">
    <property type="entry name" value="DnaJ"/>
    <property type="match status" value="1"/>
</dbReference>
<name>R7VHS1_CAPTE</name>
<dbReference type="InterPro" id="IPR029827">
    <property type="entry name" value="JDP1-like"/>
</dbReference>
<dbReference type="AlphaFoldDB" id="R7VHS1"/>
<dbReference type="Pfam" id="PF00226">
    <property type="entry name" value="DnaJ"/>
    <property type="match status" value="1"/>
</dbReference>
<reference evidence="4 6" key="2">
    <citation type="journal article" date="2013" name="Nature">
        <title>Insights into bilaterian evolution from three spiralian genomes.</title>
        <authorList>
            <person name="Simakov O."/>
            <person name="Marletaz F."/>
            <person name="Cho S.J."/>
            <person name="Edsinger-Gonzales E."/>
            <person name="Havlak P."/>
            <person name="Hellsten U."/>
            <person name="Kuo D.H."/>
            <person name="Larsson T."/>
            <person name="Lv J."/>
            <person name="Arendt D."/>
            <person name="Savage R."/>
            <person name="Osoegawa K."/>
            <person name="de Jong P."/>
            <person name="Grimwood J."/>
            <person name="Chapman J.A."/>
            <person name="Shapiro H."/>
            <person name="Aerts A."/>
            <person name="Otillar R.P."/>
            <person name="Terry A.Y."/>
            <person name="Boore J.L."/>
            <person name="Grigoriev I.V."/>
            <person name="Lindberg D.R."/>
            <person name="Seaver E.C."/>
            <person name="Weisblat D.A."/>
            <person name="Putnam N.H."/>
            <person name="Rokhsar D.S."/>
        </authorList>
    </citation>
    <scope>NUCLEOTIDE SEQUENCE</scope>
    <source>
        <strain evidence="4 6">I ESC-2004</strain>
    </source>
</reference>
<keyword evidence="6" id="KW-1185">Reference proteome</keyword>
<proteinExistence type="predicted"/>
<reference evidence="6" key="1">
    <citation type="submission" date="2012-12" db="EMBL/GenBank/DDBJ databases">
        <authorList>
            <person name="Hellsten U."/>
            <person name="Grimwood J."/>
            <person name="Chapman J.A."/>
            <person name="Shapiro H."/>
            <person name="Aerts A."/>
            <person name="Otillar R.P."/>
            <person name="Terry A.Y."/>
            <person name="Boore J.L."/>
            <person name="Simakov O."/>
            <person name="Marletaz F."/>
            <person name="Cho S.-J."/>
            <person name="Edsinger-Gonzales E."/>
            <person name="Havlak P."/>
            <person name="Kuo D.-H."/>
            <person name="Larsson T."/>
            <person name="Lv J."/>
            <person name="Arendt D."/>
            <person name="Savage R."/>
            <person name="Osoegawa K."/>
            <person name="de Jong P."/>
            <person name="Lindberg D.R."/>
            <person name="Seaver E.C."/>
            <person name="Weisblat D.A."/>
            <person name="Putnam N.H."/>
            <person name="Grigoriev I.V."/>
            <person name="Rokhsar D.S."/>
        </authorList>
    </citation>
    <scope>NUCLEOTIDE SEQUENCE</scope>
    <source>
        <strain evidence="6">I ESC-2004</strain>
    </source>
</reference>
<evidence type="ECO:0000313" key="4">
    <source>
        <dbReference type="EMBL" id="ELU15225.1"/>
    </source>
</evidence>
<accession>R7VHS1</accession>
<feature type="region of interest" description="Disordered" evidence="2">
    <location>
        <begin position="110"/>
        <end position="131"/>
    </location>
</feature>
<dbReference type="InterPro" id="IPR001623">
    <property type="entry name" value="DnaJ_domain"/>
</dbReference>
<dbReference type="PROSITE" id="PS50076">
    <property type="entry name" value="DNAJ_2"/>
    <property type="match status" value="1"/>
</dbReference>
<evidence type="ECO:0000313" key="6">
    <source>
        <dbReference type="Proteomes" id="UP000014760"/>
    </source>
</evidence>
<dbReference type="EMBL" id="KB293927">
    <property type="protein sequence ID" value="ELU15225.1"/>
    <property type="molecule type" value="Genomic_DNA"/>
</dbReference>
<dbReference type="PANTHER" id="PTHR44500">
    <property type="entry name" value="DNAJ HOMOLOG SUBFAMILY C MEMBER 12"/>
    <property type="match status" value="1"/>
</dbReference>
<gene>
    <name evidence="4" type="ORF">CAPTEDRAFT_149044</name>
</gene>
<dbReference type="SUPFAM" id="SSF46565">
    <property type="entry name" value="Chaperone J-domain"/>
    <property type="match status" value="1"/>
</dbReference>
<dbReference type="EnsemblMetazoa" id="CapteT149044">
    <property type="protein sequence ID" value="CapteP149044"/>
    <property type="gene ID" value="CapteG149044"/>
</dbReference>
<protein>
    <recommendedName>
        <fullName evidence="3">J domain-containing protein</fullName>
    </recommendedName>
</protein>
<reference evidence="5" key="3">
    <citation type="submission" date="2015-06" db="UniProtKB">
        <authorList>
            <consortium name="EnsemblMetazoa"/>
        </authorList>
    </citation>
    <scope>IDENTIFICATION</scope>
</reference>
<organism evidence="4">
    <name type="scientific">Capitella teleta</name>
    <name type="common">Polychaete worm</name>
    <dbReference type="NCBI Taxonomy" id="283909"/>
    <lineage>
        <taxon>Eukaryota</taxon>
        <taxon>Metazoa</taxon>
        <taxon>Spiralia</taxon>
        <taxon>Lophotrochozoa</taxon>
        <taxon>Annelida</taxon>
        <taxon>Polychaeta</taxon>
        <taxon>Sedentaria</taxon>
        <taxon>Scolecida</taxon>
        <taxon>Capitellidae</taxon>
        <taxon>Capitella</taxon>
    </lineage>
</organism>
<feature type="domain" description="J" evidence="3">
    <location>
        <begin position="13"/>
        <end position="77"/>
    </location>
</feature>
<evidence type="ECO:0000313" key="5">
    <source>
        <dbReference type="EnsemblMetazoa" id="CapteP149044"/>
    </source>
</evidence>
<evidence type="ECO:0000259" key="3">
    <source>
        <dbReference type="PROSITE" id="PS50076"/>
    </source>
</evidence>
<dbReference type="STRING" id="283909.R7VHS1"/>
<dbReference type="HOGENOM" id="CLU_118857_0_0_1"/>
<dbReference type="EMBL" id="AMQN01004609">
    <property type="status" value="NOT_ANNOTATED_CDS"/>
    <property type="molecule type" value="Genomic_DNA"/>
</dbReference>
<dbReference type="GO" id="GO:0005737">
    <property type="term" value="C:cytoplasm"/>
    <property type="evidence" value="ECO:0007669"/>
    <property type="project" value="TreeGrafter"/>
</dbReference>
<dbReference type="OMA" id="LLCEYKV"/>
<dbReference type="InterPro" id="IPR036869">
    <property type="entry name" value="J_dom_sf"/>
</dbReference>
<dbReference type="PRINTS" id="PR00625">
    <property type="entry name" value="JDOMAIN"/>
</dbReference>
<dbReference type="PANTHER" id="PTHR44500:SF1">
    <property type="entry name" value="DNAJ HOMOLOG SUBFAMILY C MEMBER 12"/>
    <property type="match status" value="1"/>
</dbReference>
<evidence type="ECO:0000256" key="2">
    <source>
        <dbReference type="SAM" id="MobiDB-lite"/>
    </source>
</evidence>
<dbReference type="FunCoup" id="R7VHS1">
    <property type="interactions" value="264"/>
</dbReference>